<organism evidence="3 4">
    <name type="scientific">Thermosinus carboxydivorans Nor1</name>
    <dbReference type="NCBI Taxonomy" id="401526"/>
    <lineage>
        <taxon>Bacteria</taxon>
        <taxon>Bacillati</taxon>
        <taxon>Bacillota</taxon>
        <taxon>Negativicutes</taxon>
        <taxon>Selenomonadales</taxon>
        <taxon>Sporomusaceae</taxon>
        <taxon>Thermosinus</taxon>
    </lineage>
</organism>
<accession>A1HTM5</accession>
<dbReference type="InterPro" id="IPR010095">
    <property type="entry name" value="Cas12f1-like_TNB"/>
</dbReference>
<sequence>MQTITLKIKLLSPNKGKLEKMVRMLEIYHQACSWFLAQAEALNTASRAVLNRETYKQASGLFDLNRGTLQCAMLKALSARRSYLSRKQRGKKASLPKFETMVPVMVRQDCYSLHQLPSGTWVIKFPVSSGRSQIAVPIAASLYHARKLIDLARGVRGSKKFNRMLSGWNFKELASFIEYKAALAGVLVFYVDPKETSKTCPKCGNVSRCNRKTQGWFKCIKCGYQSDADRVGALNIAAKALNALGA</sequence>
<evidence type="ECO:0000313" key="3">
    <source>
        <dbReference type="EMBL" id="EAX46636.1"/>
    </source>
</evidence>
<dbReference type="OrthoDB" id="4278026at2"/>
<proteinExistence type="predicted"/>
<protein>
    <submittedName>
        <fullName evidence="3">Transposase, IS605 OrfB family</fullName>
    </submittedName>
</protein>
<dbReference type="NCBIfam" id="TIGR01766">
    <property type="entry name" value="IS200/IS605 family accessory protein TnpB-like domain"/>
    <property type="match status" value="1"/>
</dbReference>
<name>A1HTM5_9FIRM</name>
<dbReference type="EMBL" id="AAWL01000026">
    <property type="protein sequence ID" value="EAX46636.1"/>
    <property type="molecule type" value="Genomic_DNA"/>
</dbReference>
<evidence type="ECO:0000313" key="4">
    <source>
        <dbReference type="Proteomes" id="UP000005139"/>
    </source>
</evidence>
<dbReference type="Pfam" id="PF07282">
    <property type="entry name" value="Cas12f1-like_TNB"/>
    <property type="match status" value="1"/>
</dbReference>
<dbReference type="AlphaFoldDB" id="A1HTM5"/>
<comment type="caution">
    <text evidence="3">The sequence shown here is derived from an EMBL/GenBank/DDBJ whole genome shotgun (WGS) entry which is preliminary data.</text>
</comment>
<dbReference type="GO" id="GO:0003677">
    <property type="term" value="F:DNA binding"/>
    <property type="evidence" value="ECO:0007669"/>
    <property type="project" value="UniProtKB-KW"/>
</dbReference>
<keyword evidence="4" id="KW-1185">Reference proteome</keyword>
<reference evidence="3 4" key="1">
    <citation type="submission" date="2007-01" db="EMBL/GenBank/DDBJ databases">
        <title>Annotation of the draft genome assembly of Thermosinus carboxydivorans Nor1.</title>
        <authorList>
            <consortium name="US DOE Joint Genome Institute (JGI-ORNL)"/>
            <person name="Larimer F."/>
            <person name="Land M."/>
            <person name="Hauser L."/>
        </authorList>
    </citation>
    <scope>NUCLEOTIDE SEQUENCE [LARGE SCALE GENOMIC DNA]</scope>
    <source>
        <strain evidence="3 4">Nor1</strain>
    </source>
</reference>
<feature type="domain" description="Cas12f1-like TNB" evidence="2">
    <location>
        <begin position="170"/>
        <end position="236"/>
    </location>
</feature>
<evidence type="ECO:0000256" key="1">
    <source>
        <dbReference type="ARBA" id="ARBA00023125"/>
    </source>
</evidence>
<dbReference type="Proteomes" id="UP000005139">
    <property type="component" value="Unassembled WGS sequence"/>
</dbReference>
<dbReference type="RefSeq" id="WP_007290376.1">
    <property type="nucleotide sequence ID" value="NZ_AAWL01000026.1"/>
</dbReference>
<evidence type="ECO:0000259" key="2">
    <source>
        <dbReference type="Pfam" id="PF07282"/>
    </source>
</evidence>
<keyword evidence="1" id="KW-0238">DNA-binding</keyword>
<reference evidence="3 4" key="2">
    <citation type="submission" date="2007-01" db="EMBL/GenBank/DDBJ databases">
        <title>Sequencing of the draft genome and assembly of Thermosinus carboxydivorans Nor1.</title>
        <authorList>
            <consortium name="US DOE Joint Genome Institute (JGI-PGF)"/>
            <person name="Copeland A."/>
            <person name="Lucas S."/>
            <person name="Lapidus A."/>
            <person name="Barry K."/>
            <person name="Glavina del Rio T."/>
            <person name="Dalin E."/>
            <person name="Tice H."/>
            <person name="Bruce D."/>
            <person name="Pitluck S."/>
            <person name="Richardson P."/>
        </authorList>
    </citation>
    <scope>NUCLEOTIDE SEQUENCE [LARGE SCALE GENOMIC DNA]</scope>
    <source>
        <strain evidence="3 4">Nor1</strain>
    </source>
</reference>
<gene>
    <name evidence="3" type="ORF">TcarDRAFT_0330</name>
</gene>
<dbReference type="eggNOG" id="COG0675">
    <property type="taxonomic scope" value="Bacteria"/>
</dbReference>